<dbReference type="AlphaFoldDB" id="A0A7E4VRM7"/>
<name>A0A7E4VRM7_PANRE</name>
<evidence type="ECO:0000313" key="2">
    <source>
        <dbReference type="Proteomes" id="UP000492821"/>
    </source>
</evidence>
<evidence type="ECO:0000313" key="3">
    <source>
        <dbReference type="WBParaSite" id="Pan_g24067.t1"/>
    </source>
</evidence>
<reference evidence="2" key="1">
    <citation type="journal article" date="2013" name="Genetics">
        <title>The draft genome and transcriptome of Panagrellus redivivus are shaped by the harsh demands of a free-living lifestyle.</title>
        <authorList>
            <person name="Srinivasan J."/>
            <person name="Dillman A.R."/>
            <person name="Macchietto M.G."/>
            <person name="Heikkinen L."/>
            <person name="Lakso M."/>
            <person name="Fracchia K.M."/>
            <person name="Antoshechkin I."/>
            <person name="Mortazavi A."/>
            <person name="Wong G."/>
            <person name="Sternberg P.W."/>
        </authorList>
    </citation>
    <scope>NUCLEOTIDE SEQUENCE [LARGE SCALE GENOMIC DNA]</scope>
    <source>
        <strain evidence="2">MT8872</strain>
    </source>
</reference>
<feature type="region of interest" description="Disordered" evidence="1">
    <location>
        <begin position="1"/>
        <end position="56"/>
    </location>
</feature>
<keyword evidence="2" id="KW-1185">Reference proteome</keyword>
<accession>A0A7E4VRM7</accession>
<feature type="compositionally biased region" description="Polar residues" evidence="1">
    <location>
        <begin position="158"/>
        <end position="175"/>
    </location>
</feature>
<feature type="compositionally biased region" description="Basic and acidic residues" evidence="1">
    <location>
        <begin position="178"/>
        <end position="195"/>
    </location>
</feature>
<organism evidence="2 3">
    <name type="scientific">Panagrellus redivivus</name>
    <name type="common">Microworm</name>
    <dbReference type="NCBI Taxonomy" id="6233"/>
    <lineage>
        <taxon>Eukaryota</taxon>
        <taxon>Metazoa</taxon>
        <taxon>Ecdysozoa</taxon>
        <taxon>Nematoda</taxon>
        <taxon>Chromadorea</taxon>
        <taxon>Rhabditida</taxon>
        <taxon>Tylenchina</taxon>
        <taxon>Panagrolaimomorpha</taxon>
        <taxon>Panagrolaimoidea</taxon>
        <taxon>Panagrolaimidae</taxon>
        <taxon>Panagrellus</taxon>
    </lineage>
</organism>
<feature type="compositionally biased region" description="Basic residues" evidence="1">
    <location>
        <begin position="40"/>
        <end position="49"/>
    </location>
</feature>
<feature type="compositionally biased region" description="Basic and acidic residues" evidence="1">
    <location>
        <begin position="1"/>
        <end position="13"/>
    </location>
</feature>
<sequence>MPFWRRKPDKDPRAGNQQASRDQPTPPMRKANAVLVEKSKKGKGKKSKMQKGLAAISRPVNKLKAVTKNAKSVSLEAANSPRVKVEKPFQSVTLPPTQERPKQAKPKTTTSTVSGVKTAVNQTQTLDRIKKAVAEQQEKQEEAKAKASAAAQKKRSGSCENVSMTAMTSEKSAVSTVKLDKHGKSVKTRKAESNPKKKIIAETQAKVDALRKANNDRENRLFRRLATITDDDCGLPELKQRVGLLRSMVKRTGYGMQDQTDLFIGCLNKSTEYLNIITQYRRMQSHKMTLLLDHADEECKRTNQLLEEHFQNLDCVYQLMRPDASSLELLGAVFRRWSRKKAVQA</sequence>
<evidence type="ECO:0000256" key="1">
    <source>
        <dbReference type="SAM" id="MobiDB-lite"/>
    </source>
</evidence>
<dbReference type="WBParaSite" id="Pan_g24067.t1">
    <property type="protein sequence ID" value="Pan_g24067.t1"/>
    <property type="gene ID" value="Pan_g24067"/>
</dbReference>
<protein>
    <submittedName>
        <fullName evidence="3">WAPL domain-containing protein</fullName>
    </submittedName>
</protein>
<reference evidence="3" key="2">
    <citation type="submission" date="2020-10" db="UniProtKB">
        <authorList>
            <consortium name="WormBaseParasite"/>
        </authorList>
    </citation>
    <scope>IDENTIFICATION</scope>
</reference>
<dbReference type="Proteomes" id="UP000492821">
    <property type="component" value="Unassembled WGS sequence"/>
</dbReference>
<feature type="region of interest" description="Disordered" evidence="1">
    <location>
        <begin position="144"/>
        <end position="196"/>
    </location>
</feature>
<feature type="compositionally biased region" description="Low complexity" evidence="1">
    <location>
        <begin position="107"/>
        <end position="118"/>
    </location>
</feature>
<proteinExistence type="predicted"/>
<feature type="region of interest" description="Disordered" evidence="1">
    <location>
        <begin position="72"/>
        <end position="119"/>
    </location>
</feature>